<reference evidence="11" key="1">
    <citation type="submission" date="2020-08" db="EMBL/GenBank/DDBJ databases">
        <title>Genome public.</title>
        <authorList>
            <person name="Liu C."/>
            <person name="Sun Q."/>
        </authorList>
    </citation>
    <scope>NUCLEOTIDE SEQUENCE</scope>
    <source>
        <strain evidence="11">NSJ-51</strain>
    </source>
</reference>
<comment type="similarity">
    <text evidence="10">Belongs to the PlsY family.</text>
</comment>
<evidence type="ECO:0000256" key="3">
    <source>
        <dbReference type="ARBA" id="ARBA00022679"/>
    </source>
</evidence>
<keyword evidence="2 10" id="KW-0444">Lipid biosynthesis</keyword>
<evidence type="ECO:0000313" key="12">
    <source>
        <dbReference type="Proteomes" id="UP000661435"/>
    </source>
</evidence>
<dbReference type="GO" id="GO:0008654">
    <property type="term" value="P:phospholipid biosynthetic process"/>
    <property type="evidence" value="ECO:0007669"/>
    <property type="project" value="UniProtKB-UniRule"/>
</dbReference>
<dbReference type="GO" id="GO:0043772">
    <property type="term" value="F:acyl-phosphate glycerol-3-phosphate acyltransferase activity"/>
    <property type="evidence" value="ECO:0007669"/>
    <property type="project" value="UniProtKB-UniRule"/>
</dbReference>
<evidence type="ECO:0000256" key="1">
    <source>
        <dbReference type="ARBA" id="ARBA00022475"/>
    </source>
</evidence>
<evidence type="ECO:0000256" key="8">
    <source>
        <dbReference type="ARBA" id="ARBA00023209"/>
    </source>
</evidence>
<comment type="subunit">
    <text evidence="10">Probably interacts with PlsX.</text>
</comment>
<dbReference type="UniPathway" id="UPA00085"/>
<keyword evidence="9 10" id="KW-1208">Phospholipid metabolism</keyword>
<comment type="caution">
    <text evidence="10">Lacks conserved residue(s) required for the propagation of feature annotation.</text>
</comment>
<evidence type="ECO:0000256" key="4">
    <source>
        <dbReference type="ARBA" id="ARBA00022692"/>
    </source>
</evidence>
<dbReference type="EC" id="2.3.1.275" evidence="10"/>
<evidence type="ECO:0000256" key="10">
    <source>
        <dbReference type="HAMAP-Rule" id="MF_01043"/>
    </source>
</evidence>
<name>A0A8J6JFB0_9FIRM</name>
<keyword evidence="5 10" id="KW-1133">Transmembrane helix</keyword>
<keyword evidence="4 10" id="KW-0812">Transmembrane</keyword>
<keyword evidence="6 10" id="KW-0443">Lipid metabolism</keyword>
<evidence type="ECO:0000256" key="9">
    <source>
        <dbReference type="ARBA" id="ARBA00023264"/>
    </source>
</evidence>
<feature type="transmembrane region" description="Helical" evidence="10">
    <location>
        <begin position="107"/>
        <end position="131"/>
    </location>
</feature>
<evidence type="ECO:0000313" key="11">
    <source>
        <dbReference type="EMBL" id="MBC5733230.1"/>
    </source>
</evidence>
<accession>A0A8J6JFB0</accession>
<dbReference type="HAMAP" id="MF_01043">
    <property type="entry name" value="PlsY"/>
    <property type="match status" value="1"/>
</dbReference>
<keyword evidence="3 10" id="KW-0808">Transferase</keyword>
<feature type="transmembrane region" description="Helical" evidence="10">
    <location>
        <begin position="77"/>
        <end position="95"/>
    </location>
</feature>
<dbReference type="GO" id="GO:0005886">
    <property type="term" value="C:plasma membrane"/>
    <property type="evidence" value="ECO:0007669"/>
    <property type="project" value="UniProtKB-SubCell"/>
</dbReference>
<comment type="caution">
    <text evidence="11">The sequence shown here is derived from an EMBL/GenBank/DDBJ whole genome shotgun (WGS) entry which is preliminary data.</text>
</comment>
<protein>
    <recommendedName>
        <fullName evidence="10">Glycerol-3-phosphate acyltransferase</fullName>
    </recommendedName>
    <alternativeName>
        <fullName evidence="10">Acyl-PO4 G3P acyltransferase</fullName>
    </alternativeName>
    <alternativeName>
        <fullName evidence="10">Acyl-phosphate--glycerol-3-phosphate acyltransferase</fullName>
    </alternativeName>
    <alternativeName>
        <fullName evidence="10">G3P acyltransferase</fullName>
        <shortName evidence="10">GPAT</shortName>
        <ecNumber evidence="10">2.3.1.275</ecNumber>
    </alternativeName>
    <alternativeName>
        <fullName evidence="10">Lysophosphatidic acid synthase</fullName>
        <shortName evidence="10">LPA synthase</shortName>
    </alternativeName>
</protein>
<keyword evidence="1 10" id="KW-1003">Cell membrane</keyword>
<comment type="subcellular location">
    <subcellularLocation>
        <location evidence="10">Cell membrane</location>
        <topology evidence="10">Multi-pass membrane protein</topology>
    </subcellularLocation>
</comment>
<dbReference type="EMBL" id="JACOPP010000005">
    <property type="protein sequence ID" value="MBC5733230.1"/>
    <property type="molecule type" value="Genomic_DNA"/>
</dbReference>
<dbReference type="RefSeq" id="WP_186907122.1">
    <property type="nucleotide sequence ID" value="NZ_JACOPP010000005.1"/>
</dbReference>
<evidence type="ECO:0000256" key="6">
    <source>
        <dbReference type="ARBA" id="ARBA00023098"/>
    </source>
</evidence>
<comment type="function">
    <text evidence="10">Catalyzes the transfer of an acyl group from acyl-phosphate (acyl-PO(4)) to glycerol-3-phosphate (G3P) to form lysophosphatidic acid (LPA). This enzyme utilizes acyl-phosphate as fatty acyl donor, but not acyl-CoA or acyl-ACP.</text>
</comment>
<dbReference type="InterPro" id="IPR003811">
    <property type="entry name" value="G3P_acylTferase_PlsY"/>
</dbReference>
<gene>
    <name evidence="10" type="primary">plsY</name>
    <name evidence="11" type="ORF">H8S57_05765</name>
</gene>
<evidence type="ECO:0000256" key="2">
    <source>
        <dbReference type="ARBA" id="ARBA00022516"/>
    </source>
</evidence>
<dbReference type="PANTHER" id="PTHR30309">
    <property type="entry name" value="INNER MEMBRANE PROTEIN YGIH"/>
    <property type="match status" value="1"/>
</dbReference>
<dbReference type="Proteomes" id="UP000661435">
    <property type="component" value="Unassembled WGS sequence"/>
</dbReference>
<comment type="catalytic activity">
    <reaction evidence="10">
        <text>an acyl phosphate + sn-glycerol 3-phosphate = a 1-acyl-sn-glycero-3-phosphate + phosphate</text>
        <dbReference type="Rhea" id="RHEA:34075"/>
        <dbReference type="ChEBI" id="CHEBI:43474"/>
        <dbReference type="ChEBI" id="CHEBI:57597"/>
        <dbReference type="ChEBI" id="CHEBI:57970"/>
        <dbReference type="ChEBI" id="CHEBI:59918"/>
        <dbReference type="EC" id="2.3.1.275"/>
    </reaction>
</comment>
<comment type="pathway">
    <text evidence="10">Lipid metabolism; phospholipid metabolism.</text>
</comment>
<evidence type="ECO:0000256" key="5">
    <source>
        <dbReference type="ARBA" id="ARBA00022989"/>
    </source>
</evidence>
<sequence>MERGLCLLLGYLCGCFLTAEAVAWRHAGQSAAALGSGNPGMANIASQLGRSWGAVVLLGDIAKTILAWLLGRLLCPGLALAPLWTGLGAVLGHNFPFWRGFRGGKGVAVTCACLVLFSPLWGGLACLGGLAAVLFSGYLPLGAVTIPVLFVPPAFLCYGREAGALALILALTMFSRHVRGLRRMLRGEEPRKFRGKQR</sequence>
<dbReference type="PANTHER" id="PTHR30309:SF0">
    <property type="entry name" value="GLYCEROL-3-PHOSPHATE ACYLTRANSFERASE-RELATED"/>
    <property type="match status" value="1"/>
</dbReference>
<keyword evidence="7 10" id="KW-0472">Membrane</keyword>
<organism evidence="11 12">
    <name type="scientific">Lawsonibacter hominis</name>
    <dbReference type="NCBI Taxonomy" id="2763053"/>
    <lineage>
        <taxon>Bacteria</taxon>
        <taxon>Bacillati</taxon>
        <taxon>Bacillota</taxon>
        <taxon>Clostridia</taxon>
        <taxon>Eubacteriales</taxon>
        <taxon>Oscillospiraceae</taxon>
        <taxon>Lawsonibacter</taxon>
    </lineage>
</organism>
<dbReference type="Pfam" id="PF02660">
    <property type="entry name" value="G3P_acyltransf"/>
    <property type="match status" value="1"/>
</dbReference>
<proteinExistence type="inferred from homology"/>
<keyword evidence="12" id="KW-1185">Reference proteome</keyword>
<evidence type="ECO:0000256" key="7">
    <source>
        <dbReference type="ARBA" id="ARBA00023136"/>
    </source>
</evidence>
<dbReference type="SMART" id="SM01207">
    <property type="entry name" value="G3P_acyltransf"/>
    <property type="match status" value="1"/>
</dbReference>
<keyword evidence="8 10" id="KW-0594">Phospholipid biosynthesis</keyword>
<dbReference type="AlphaFoldDB" id="A0A8J6JFB0"/>
<keyword evidence="11" id="KW-0012">Acyltransferase</keyword>